<evidence type="ECO:0000256" key="3">
    <source>
        <dbReference type="ARBA" id="ARBA00022729"/>
    </source>
</evidence>
<dbReference type="PANTHER" id="PTHR46847">
    <property type="entry name" value="D-ALLOSE-BINDING PERIPLASMIC PROTEIN-RELATED"/>
    <property type="match status" value="1"/>
</dbReference>
<dbReference type="InterPro" id="IPR028082">
    <property type="entry name" value="Peripla_BP_I"/>
</dbReference>
<gene>
    <name evidence="6" type="ORF">GCM10009559_65000</name>
</gene>
<evidence type="ECO:0000256" key="2">
    <source>
        <dbReference type="ARBA" id="ARBA00007639"/>
    </source>
</evidence>
<feature type="chain" id="PRO_5045554367" evidence="4">
    <location>
        <begin position="23"/>
        <end position="320"/>
    </location>
</feature>
<dbReference type="CDD" id="cd06321">
    <property type="entry name" value="PBP1_ABC_sugar_binding-like"/>
    <property type="match status" value="1"/>
</dbReference>
<evidence type="ECO:0000256" key="1">
    <source>
        <dbReference type="ARBA" id="ARBA00004196"/>
    </source>
</evidence>
<dbReference type="EMBL" id="BAAAHP010000214">
    <property type="protein sequence ID" value="GAA0899832.1"/>
    <property type="molecule type" value="Genomic_DNA"/>
</dbReference>
<dbReference type="InterPro" id="IPR025997">
    <property type="entry name" value="SBP_2_dom"/>
</dbReference>
<feature type="domain" description="Periplasmic binding protein" evidence="5">
    <location>
        <begin position="43"/>
        <end position="294"/>
    </location>
</feature>
<comment type="subcellular location">
    <subcellularLocation>
        <location evidence="1">Cell envelope</location>
    </subcellularLocation>
</comment>
<evidence type="ECO:0000259" key="5">
    <source>
        <dbReference type="Pfam" id="PF13407"/>
    </source>
</evidence>
<proteinExistence type="inferred from homology"/>
<comment type="caution">
    <text evidence="6">The sequence shown here is derived from an EMBL/GenBank/DDBJ whole genome shotgun (WGS) entry which is preliminary data.</text>
</comment>
<dbReference type="PROSITE" id="PS51257">
    <property type="entry name" value="PROKAR_LIPOPROTEIN"/>
    <property type="match status" value="1"/>
</dbReference>
<dbReference type="PANTHER" id="PTHR46847:SF2">
    <property type="entry name" value="ABC TRANSPORTER SUGAR-BINDING PROTEIN"/>
    <property type="match status" value="1"/>
</dbReference>
<dbReference type="Pfam" id="PF13407">
    <property type="entry name" value="Peripla_BP_4"/>
    <property type="match status" value="1"/>
</dbReference>
<dbReference type="Gene3D" id="3.40.50.2300">
    <property type="match status" value="2"/>
</dbReference>
<dbReference type="SUPFAM" id="SSF53822">
    <property type="entry name" value="Periplasmic binding protein-like I"/>
    <property type="match status" value="1"/>
</dbReference>
<dbReference type="Proteomes" id="UP001499967">
    <property type="component" value="Unassembled WGS sequence"/>
</dbReference>
<evidence type="ECO:0000313" key="6">
    <source>
        <dbReference type="EMBL" id="GAA0899832.1"/>
    </source>
</evidence>
<evidence type="ECO:0000313" key="7">
    <source>
        <dbReference type="Proteomes" id="UP001499967"/>
    </source>
</evidence>
<feature type="signal peptide" evidence="4">
    <location>
        <begin position="1"/>
        <end position="22"/>
    </location>
</feature>
<keyword evidence="3 4" id="KW-0732">Signal</keyword>
<accession>A0ABN1NAD4</accession>
<sequence>MGLRQRLLVASGLVLACTVATACSEGDPVTAERGGPGAKVETIGLMVQDLSNPFFQSMANGVQAAAEKIGATVNVQDGRQDLGAQNEQIDAFIQQQIDVLLINAVDSDGIGPAVDRAKEAGIRVVAVDVAARGAEAQVTLDNTAAGNLACTYLADQIGGAGDILLINGTPISSVQDRVTGCKQALQNYPQISIVAEQNGDNGRAEALTIATDMLTAHPDVKGIFGINDPTALGATLAAQQAGIGGLVIVGVDASPEAVAELQKPDSMFEATAAQDPNTQGAIALEMAQKLFAGEQLEEQSVLVPTEMITRENLAQYKGWQ</sequence>
<name>A0ABN1NAD4_9PSEU</name>
<keyword evidence="7" id="KW-1185">Reference proteome</keyword>
<protein>
    <submittedName>
        <fullName evidence="6">ABC transporter substrate-binding protein</fullName>
    </submittedName>
</protein>
<organism evidence="6 7">
    <name type="scientific">Pseudonocardia zijingensis</name>
    <dbReference type="NCBI Taxonomy" id="153376"/>
    <lineage>
        <taxon>Bacteria</taxon>
        <taxon>Bacillati</taxon>
        <taxon>Actinomycetota</taxon>
        <taxon>Actinomycetes</taxon>
        <taxon>Pseudonocardiales</taxon>
        <taxon>Pseudonocardiaceae</taxon>
        <taxon>Pseudonocardia</taxon>
    </lineage>
</organism>
<reference evidence="6 7" key="1">
    <citation type="journal article" date="2019" name="Int. J. Syst. Evol. Microbiol.">
        <title>The Global Catalogue of Microorganisms (GCM) 10K type strain sequencing project: providing services to taxonomists for standard genome sequencing and annotation.</title>
        <authorList>
            <consortium name="The Broad Institute Genomics Platform"/>
            <consortium name="The Broad Institute Genome Sequencing Center for Infectious Disease"/>
            <person name="Wu L."/>
            <person name="Ma J."/>
        </authorList>
    </citation>
    <scope>NUCLEOTIDE SEQUENCE [LARGE SCALE GENOMIC DNA]</scope>
    <source>
        <strain evidence="6 7">JCM 11117</strain>
    </source>
</reference>
<dbReference type="RefSeq" id="WP_343945541.1">
    <property type="nucleotide sequence ID" value="NZ_BAAAHP010000214.1"/>
</dbReference>
<evidence type="ECO:0000256" key="4">
    <source>
        <dbReference type="SAM" id="SignalP"/>
    </source>
</evidence>
<comment type="similarity">
    <text evidence="2">Belongs to the bacterial solute-binding protein 2 family.</text>
</comment>